<keyword evidence="1" id="KW-0489">Methyltransferase</keyword>
<dbReference type="EMBL" id="FNWV01000011">
    <property type="protein sequence ID" value="SEH78016.1"/>
    <property type="molecule type" value="Genomic_DNA"/>
</dbReference>
<accession>A0A1H6KQC8</accession>
<gene>
    <name evidence="1" type="ORF">SAMN02910265_02666</name>
</gene>
<dbReference type="RefSeq" id="WP_074718220.1">
    <property type="nucleotide sequence ID" value="NZ_FNWV01000011.1"/>
</dbReference>
<reference evidence="1 2" key="1">
    <citation type="submission" date="2016-10" db="EMBL/GenBank/DDBJ databases">
        <authorList>
            <person name="de Groot N.N."/>
        </authorList>
    </citation>
    <scope>NUCLEOTIDE SEQUENCE [LARGE SCALE GENOMIC DNA]</scope>
    <source>
        <strain evidence="1 2">YAD2003</strain>
    </source>
</reference>
<dbReference type="GO" id="GO:0008168">
    <property type="term" value="F:methyltransferase activity"/>
    <property type="evidence" value="ECO:0007669"/>
    <property type="project" value="UniProtKB-KW"/>
</dbReference>
<sequence length="348" mass="39480">MIYRTPEYCRDFRCIAGKCRDSCCKGWEIDIDADTAAYYESIGGEFGKRLRDNIRDGCFVLTEDERCPFLNAEGLCDIYTELGEDKLCRICSDHPRYFEWFEGLKEGGVGLCCEAAAELILSRPFALSETDIPYEEAAGGYDEELFELILSARSDMLRILGDENIPLVEAISAILDIAADAQESIDMPFPDNEANDSGDALSRIFGCFSELEPIDVNWLPYIKDCNEKLVCLPEHESSTDIYLRRIAQYLIFRYLLKSVYDGEILGYTKFAAVSIIVISCLFRYSALKGTELNLSEYSEIAKNYSKETEYCEENMEKLLELFADEPFFSISSLKAMLYESLGVNVDNI</sequence>
<evidence type="ECO:0000313" key="1">
    <source>
        <dbReference type="EMBL" id="SEH78016.1"/>
    </source>
</evidence>
<name>A0A1H6KQC8_RUMFL</name>
<keyword evidence="1" id="KW-0808">Transferase</keyword>
<dbReference type="AlphaFoldDB" id="A0A1H6KQC8"/>
<dbReference type="NCBIfam" id="NF038110">
    <property type="entry name" value="Lys_methyl_FliB"/>
    <property type="match status" value="1"/>
</dbReference>
<organism evidence="1 2">
    <name type="scientific">Ruminococcus flavefaciens</name>
    <dbReference type="NCBI Taxonomy" id="1265"/>
    <lineage>
        <taxon>Bacteria</taxon>
        <taxon>Bacillati</taxon>
        <taxon>Bacillota</taxon>
        <taxon>Clostridia</taxon>
        <taxon>Eubacteriales</taxon>
        <taxon>Oscillospiraceae</taxon>
        <taxon>Ruminococcus</taxon>
    </lineage>
</organism>
<protein>
    <submittedName>
        <fullName evidence="1">Lysine-N-methylase</fullName>
    </submittedName>
</protein>
<dbReference type="Proteomes" id="UP000183190">
    <property type="component" value="Unassembled WGS sequence"/>
</dbReference>
<proteinExistence type="predicted"/>
<dbReference type="OrthoDB" id="86584at2"/>
<evidence type="ECO:0000313" key="2">
    <source>
        <dbReference type="Proteomes" id="UP000183190"/>
    </source>
</evidence>
<dbReference type="GO" id="GO:0032259">
    <property type="term" value="P:methylation"/>
    <property type="evidence" value="ECO:0007669"/>
    <property type="project" value="UniProtKB-KW"/>
</dbReference>